<name>A0A3P3W7F8_9FLAO</name>
<sequence>MNAQNLLLKINSTSEKENVIIDSISYQKNHENAKSIISEFEKFQNTLYNDGYINQRLLSSEKTNDSTFTYVIALNKRFKSIKINFDSIQPDVKKILSINDSFIQIPIDKTESYILNYLQILEKQGYSISQIKLDNQIISDNQINAQLKIILDEKRKIDLITINPYTNFPKGINKQLLKKYIKKDFNQQTITELQKELSQFPFIKTVKPPEVLFTENKTVLYLFLEKANSNQFDGLIGFSNDDNGTVRFNGNVDLKLMNILNKGEQFNLYWRNDGNQQSTFNLGTELPYLFQSPIGLKANLQIFKQDSTQQNTKFNASLLYYITYNNKVGLGYQSTTSVAGEFNTYAAQNYSNQFLTLNYEFSHYREHVLFPLQTRITGLAGTGNRKDDNSKVNQQFVDLEAFHHFYLDERNIVYLKGKAYQLFSPSILYNELYRFGGVQNIRGFNENTLQAQSLAGIFTEYRFVLSPTLYAHSITDYVYYIDDSTDTKGNLYSVGLGIGIATPSGLFNLIYANGLQPKQEFKMSNSIIHLSYKTQF</sequence>
<reference evidence="1 2" key="1">
    <citation type="submission" date="2018-11" db="EMBL/GenBank/DDBJ databases">
        <title>Flavobacterium sp. nov., YIM 102701-2 draft genome.</title>
        <authorList>
            <person name="Li G."/>
            <person name="Jiang Y."/>
        </authorList>
    </citation>
    <scope>NUCLEOTIDE SEQUENCE [LARGE SCALE GENOMIC DNA]</scope>
    <source>
        <strain evidence="1 2">YIM 102701-2</strain>
    </source>
</reference>
<evidence type="ECO:0000313" key="1">
    <source>
        <dbReference type="EMBL" id="RRJ90890.1"/>
    </source>
</evidence>
<dbReference type="OrthoDB" id="9811416at2"/>
<dbReference type="RefSeq" id="WP_125018804.1">
    <property type="nucleotide sequence ID" value="NZ_RQVQ01000014.1"/>
</dbReference>
<accession>A0A3P3W7F8</accession>
<evidence type="ECO:0000313" key="2">
    <source>
        <dbReference type="Proteomes" id="UP000275719"/>
    </source>
</evidence>
<keyword evidence="2" id="KW-1185">Reference proteome</keyword>
<dbReference type="EMBL" id="RQVQ01000014">
    <property type="protein sequence ID" value="RRJ90890.1"/>
    <property type="molecule type" value="Genomic_DNA"/>
</dbReference>
<comment type="caution">
    <text evidence="1">The sequence shown here is derived from an EMBL/GenBank/DDBJ whole genome shotgun (WGS) entry which is preliminary data.</text>
</comment>
<proteinExistence type="predicted"/>
<dbReference type="Gene3D" id="2.40.160.50">
    <property type="entry name" value="membrane protein fhac: a member of the omp85/tpsb transporter family"/>
    <property type="match status" value="1"/>
</dbReference>
<organism evidence="1 2">
    <name type="scientific">Paenimyroides tangerinum</name>
    <dbReference type="NCBI Taxonomy" id="2488728"/>
    <lineage>
        <taxon>Bacteria</taxon>
        <taxon>Pseudomonadati</taxon>
        <taxon>Bacteroidota</taxon>
        <taxon>Flavobacteriia</taxon>
        <taxon>Flavobacteriales</taxon>
        <taxon>Flavobacteriaceae</taxon>
        <taxon>Paenimyroides</taxon>
    </lineage>
</organism>
<protein>
    <submittedName>
        <fullName evidence="1">Uncharacterized protein</fullName>
    </submittedName>
</protein>
<dbReference type="Proteomes" id="UP000275719">
    <property type="component" value="Unassembled WGS sequence"/>
</dbReference>
<gene>
    <name evidence="1" type="ORF">EG240_07645</name>
</gene>
<dbReference type="AlphaFoldDB" id="A0A3P3W7F8"/>